<protein>
    <submittedName>
        <fullName evidence="3">Alpha/beta hydrolase</fullName>
    </submittedName>
</protein>
<dbReference type="EMBL" id="QENQ01000001">
    <property type="protein sequence ID" value="PVX30822.1"/>
    <property type="molecule type" value="Genomic_DNA"/>
</dbReference>
<dbReference type="Proteomes" id="UP000245890">
    <property type="component" value="Unassembled WGS sequence"/>
</dbReference>
<sequence length="305" mass="33207">MATQRDDDTAPPAPVDLLPGERTRFVDSGGLRLRVREWGAGEAPPIVALHGLRGFSGTWRALAAALPGYRLIAIDQRGRGDSDWDPDANYYTDAYLADLEAVVRTLALPRFVLLGHSMGGTTSYVYAAQNPDRLHALIIEDIAPGSSVSGAGAERIKAEMAALPLDFADWAEARAYWRKARPQVSLAAIEQRLAESLCEDGAGRIRWRYDAAGIARTRLAPDPARVVDLWPVVEAIRTPSLVIRGAKSDFCPAQVVTEMERRNPRFRHVTIADASHYAHDDQPATFHALVQGFLCGVATATAAPF</sequence>
<dbReference type="Gene3D" id="3.40.50.1820">
    <property type="entry name" value="alpha/beta hydrolase"/>
    <property type="match status" value="1"/>
</dbReference>
<dbReference type="AlphaFoldDB" id="A0A2U0SHJ5"/>
<keyword evidence="1 3" id="KW-0378">Hydrolase</keyword>
<comment type="caution">
    <text evidence="3">The sequence shown here is derived from an EMBL/GenBank/DDBJ whole genome shotgun (WGS) entry which is preliminary data.</text>
</comment>
<dbReference type="PANTHER" id="PTHR46118">
    <property type="entry name" value="PROTEIN ABHD11"/>
    <property type="match status" value="1"/>
</dbReference>
<proteinExistence type="predicted"/>
<dbReference type="RefSeq" id="WP_116470221.1">
    <property type="nucleotide sequence ID" value="NZ_QENQ01000001.1"/>
</dbReference>
<dbReference type="GO" id="GO:0016787">
    <property type="term" value="F:hydrolase activity"/>
    <property type="evidence" value="ECO:0007669"/>
    <property type="project" value="UniProtKB-KW"/>
</dbReference>
<dbReference type="SUPFAM" id="SSF53474">
    <property type="entry name" value="alpha/beta-Hydrolases"/>
    <property type="match status" value="1"/>
</dbReference>
<feature type="domain" description="AB hydrolase-1" evidence="2">
    <location>
        <begin position="44"/>
        <end position="282"/>
    </location>
</feature>
<evidence type="ECO:0000313" key="4">
    <source>
        <dbReference type="Proteomes" id="UP000245890"/>
    </source>
</evidence>
<evidence type="ECO:0000256" key="1">
    <source>
        <dbReference type="ARBA" id="ARBA00022801"/>
    </source>
</evidence>
<dbReference type="InterPro" id="IPR000639">
    <property type="entry name" value="Epox_hydrolase-like"/>
</dbReference>
<keyword evidence="4" id="KW-1185">Reference proteome</keyword>
<dbReference type="InterPro" id="IPR000073">
    <property type="entry name" value="AB_hydrolase_1"/>
</dbReference>
<dbReference type="PANTHER" id="PTHR46118:SF4">
    <property type="entry name" value="PROTEIN ABHD11"/>
    <property type="match status" value="1"/>
</dbReference>
<accession>A0A2U0SHJ5</accession>
<dbReference type="PRINTS" id="PR00412">
    <property type="entry name" value="EPOXHYDRLASE"/>
</dbReference>
<organism evidence="3 4">
    <name type="scientific">Sphingomonas pokkalii</name>
    <dbReference type="NCBI Taxonomy" id="2175090"/>
    <lineage>
        <taxon>Bacteria</taxon>
        <taxon>Pseudomonadati</taxon>
        <taxon>Pseudomonadota</taxon>
        <taxon>Alphaproteobacteria</taxon>
        <taxon>Sphingomonadales</taxon>
        <taxon>Sphingomonadaceae</taxon>
        <taxon>Sphingomonas</taxon>
    </lineage>
</organism>
<name>A0A2U0SHJ5_9SPHN</name>
<dbReference type="InterPro" id="IPR029058">
    <property type="entry name" value="AB_hydrolase_fold"/>
</dbReference>
<dbReference type="Pfam" id="PF00561">
    <property type="entry name" value="Abhydrolase_1"/>
    <property type="match status" value="1"/>
</dbReference>
<evidence type="ECO:0000259" key="2">
    <source>
        <dbReference type="Pfam" id="PF00561"/>
    </source>
</evidence>
<gene>
    <name evidence="3" type="ORF">DD559_17025</name>
</gene>
<dbReference type="OrthoDB" id="9808398at2"/>
<reference evidence="3 4" key="1">
    <citation type="submission" date="2018-05" db="EMBL/GenBank/DDBJ databases">
        <title>Description of Sphingomonas pokkalii sp nov, isolated from the rhizosphere of saline tolerant pokkali rice and its draft genome analysis.</title>
        <authorList>
            <person name="Menon R."/>
            <person name="Kumari S."/>
            <person name="Rameshkumar N."/>
        </authorList>
    </citation>
    <scope>NUCLEOTIDE SEQUENCE [LARGE SCALE GENOMIC DNA]</scope>
    <source>
        <strain evidence="3 4">L3B27</strain>
    </source>
</reference>
<dbReference type="PRINTS" id="PR00111">
    <property type="entry name" value="ABHYDROLASE"/>
</dbReference>
<evidence type="ECO:0000313" key="3">
    <source>
        <dbReference type="EMBL" id="PVX30822.1"/>
    </source>
</evidence>